<evidence type="ECO:0000256" key="2">
    <source>
        <dbReference type="ARBA" id="ARBA00010944"/>
    </source>
</evidence>
<evidence type="ECO:0000256" key="3">
    <source>
        <dbReference type="ARBA" id="ARBA00012929"/>
    </source>
</evidence>
<dbReference type="GO" id="GO:0008831">
    <property type="term" value="F:dTDP-4-dehydrorhamnose reductase activity"/>
    <property type="evidence" value="ECO:0007669"/>
    <property type="project" value="UniProtKB-EC"/>
</dbReference>
<dbReference type="NCBIfam" id="TIGR01214">
    <property type="entry name" value="rmlD"/>
    <property type="match status" value="1"/>
</dbReference>
<organism evidence="8 9">
    <name type="scientific">Psychroserpens algicola</name>
    <dbReference type="NCBI Taxonomy" id="1719034"/>
    <lineage>
        <taxon>Bacteria</taxon>
        <taxon>Pseudomonadati</taxon>
        <taxon>Bacteroidota</taxon>
        <taxon>Flavobacteriia</taxon>
        <taxon>Flavobacteriales</taxon>
        <taxon>Flavobacteriaceae</taxon>
        <taxon>Psychroserpens</taxon>
    </lineage>
</organism>
<evidence type="ECO:0000313" key="9">
    <source>
        <dbReference type="Proteomes" id="UP001203687"/>
    </source>
</evidence>
<dbReference type="InterPro" id="IPR036291">
    <property type="entry name" value="NAD(P)-bd_dom_sf"/>
</dbReference>
<sequence length="286" mass="32550">MRSKVLVTGANGQLGKTLREISGRFAEAIEFTFLEKSQLDITNQEEIQRYFKDNIIDFCVNCAAYTNVDLAETETDKAMTVNAHAVAYLSKACKAHNTVLIHMSTDYVFDGNSTTPYKENDPTHPINSYGKSKRLGEEHIQSNLSNYFIIRTSWLYSKFNKNFVKTVYSKLKSGHQLRIITTQKGTPTSCVDLSNFIMFLITNRVKAYGIYHFSAKGETTWFDVGLYIAQYFKRSSAVIPTPIFESKASRPIYSVLSNDKVISLTKQEPNRWQDSVDDVLKSLTYD</sequence>
<evidence type="ECO:0000256" key="1">
    <source>
        <dbReference type="ARBA" id="ARBA00004781"/>
    </source>
</evidence>
<comment type="pathway">
    <text evidence="1 6">Carbohydrate biosynthesis; dTDP-L-rhamnose biosynthesis.</text>
</comment>
<evidence type="ECO:0000256" key="4">
    <source>
        <dbReference type="ARBA" id="ARBA00017099"/>
    </source>
</evidence>
<accession>A0ABT0HBN1</accession>
<evidence type="ECO:0000256" key="6">
    <source>
        <dbReference type="RuleBase" id="RU364082"/>
    </source>
</evidence>
<keyword evidence="6" id="KW-0521">NADP</keyword>
<name>A0ABT0HBN1_9FLAO</name>
<dbReference type="SUPFAM" id="SSF51735">
    <property type="entry name" value="NAD(P)-binding Rossmann-fold domains"/>
    <property type="match status" value="1"/>
</dbReference>
<dbReference type="InterPro" id="IPR029903">
    <property type="entry name" value="RmlD-like-bd"/>
</dbReference>
<comment type="catalytic activity">
    <reaction evidence="5">
        <text>dTDP-beta-L-rhamnose + NADP(+) = dTDP-4-dehydro-beta-L-rhamnose + NADPH + H(+)</text>
        <dbReference type="Rhea" id="RHEA:21796"/>
        <dbReference type="ChEBI" id="CHEBI:15378"/>
        <dbReference type="ChEBI" id="CHEBI:57510"/>
        <dbReference type="ChEBI" id="CHEBI:57783"/>
        <dbReference type="ChEBI" id="CHEBI:58349"/>
        <dbReference type="ChEBI" id="CHEBI:62830"/>
        <dbReference type="EC" id="1.1.1.133"/>
    </reaction>
</comment>
<dbReference type="Proteomes" id="UP001203687">
    <property type="component" value="Unassembled WGS sequence"/>
</dbReference>
<comment type="similarity">
    <text evidence="2 6">Belongs to the dTDP-4-dehydrorhamnose reductase family.</text>
</comment>
<evidence type="ECO:0000259" key="7">
    <source>
        <dbReference type="Pfam" id="PF04321"/>
    </source>
</evidence>
<feature type="domain" description="RmlD-like substrate binding" evidence="7">
    <location>
        <begin position="4"/>
        <end position="283"/>
    </location>
</feature>
<dbReference type="PANTHER" id="PTHR10491:SF4">
    <property type="entry name" value="METHIONINE ADENOSYLTRANSFERASE 2 SUBUNIT BETA"/>
    <property type="match status" value="1"/>
</dbReference>
<protein>
    <recommendedName>
        <fullName evidence="4 6">dTDP-4-dehydrorhamnose reductase</fullName>
        <ecNumber evidence="3 6">1.1.1.133</ecNumber>
    </recommendedName>
</protein>
<dbReference type="Gene3D" id="3.90.25.10">
    <property type="entry name" value="UDP-galactose 4-epimerase, domain 1"/>
    <property type="match status" value="1"/>
</dbReference>
<dbReference type="Pfam" id="PF04321">
    <property type="entry name" value="RmlD_sub_bind"/>
    <property type="match status" value="1"/>
</dbReference>
<evidence type="ECO:0000256" key="5">
    <source>
        <dbReference type="ARBA" id="ARBA00048200"/>
    </source>
</evidence>
<dbReference type="EMBL" id="JALPQF010000015">
    <property type="protein sequence ID" value="MCK8481775.1"/>
    <property type="molecule type" value="Genomic_DNA"/>
</dbReference>
<keyword evidence="9" id="KW-1185">Reference proteome</keyword>
<proteinExistence type="inferred from homology"/>
<comment type="function">
    <text evidence="6">Catalyzes the reduction of dTDP-6-deoxy-L-lyxo-4-hexulose to yield dTDP-L-rhamnose.</text>
</comment>
<dbReference type="RefSeq" id="WP_248413609.1">
    <property type="nucleotide sequence ID" value="NZ_JALPQF010000015.1"/>
</dbReference>
<dbReference type="CDD" id="cd05254">
    <property type="entry name" value="dTDP_HR_like_SDR_e"/>
    <property type="match status" value="1"/>
</dbReference>
<dbReference type="PANTHER" id="PTHR10491">
    <property type="entry name" value="DTDP-4-DEHYDRORHAMNOSE REDUCTASE"/>
    <property type="match status" value="1"/>
</dbReference>
<evidence type="ECO:0000313" key="8">
    <source>
        <dbReference type="EMBL" id="MCK8481775.1"/>
    </source>
</evidence>
<dbReference type="InterPro" id="IPR005913">
    <property type="entry name" value="dTDP_dehydrorham_reduct"/>
</dbReference>
<gene>
    <name evidence="8" type="primary">rfbD</name>
    <name evidence="8" type="ORF">MUY34_14175</name>
</gene>
<reference evidence="8" key="1">
    <citation type="submission" date="2022-04" db="EMBL/GenBank/DDBJ databases">
        <authorList>
            <person name="Ren T."/>
        </authorList>
    </citation>
    <scope>NUCLEOTIDE SEQUENCE</scope>
    <source>
        <strain evidence="8">F63249</strain>
    </source>
</reference>
<dbReference type="EC" id="1.1.1.133" evidence="3 6"/>
<keyword evidence="6 8" id="KW-0560">Oxidoreductase</keyword>
<dbReference type="Gene3D" id="3.40.50.720">
    <property type="entry name" value="NAD(P)-binding Rossmann-like Domain"/>
    <property type="match status" value="1"/>
</dbReference>
<comment type="caution">
    <text evidence="8">The sequence shown here is derived from an EMBL/GenBank/DDBJ whole genome shotgun (WGS) entry which is preliminary data.</text>
</comment>